<sequence length="71" mass="8065">MRGRGLICKTWVILFGSKVFFAFSVAFVMNDVSFRSSGRLSGAFPERDKRRNSIIPFVDLEVFQAGVKVEF</sequence>
<proteinExistence type="predicted"/>
<dbReference type="Proteomes" id="UP000189055">
    <property type="component" value="Chromosome"/>
</dbReference>
<dbReference type="AlphaFoldDB" id="A0A1U9LFR8"/>
<evidence type="ECO:0000313" key="1">
    <source>
        <dbReference type="EMBL" id="AQT05227.1"/>
    </source>
</evidence>
<reference evidence="1 2" key="1">
    <citation type="submission" date="2016-03" db="EMBL/GenBank/DDBJ databases">
        <title>Acetic acid bacteria sequencing.</title>
        <authorList>
            <person name="Brandt J."/>
            <person name="Jakob F."/>
            <person name="Vogel R.F."/>
        </authorList>
    </citation>
    <scope>NUCLEOTIDE SEQUENCE [LARGE SCALE GENOMIC DNA]</scope>
    <source>
        <strain evidence="1 2">TMW2.1084</strain>
    </source>
</reference>
<gene>
    <name evidence="1" type="ORF">A0U91_10470</name>
</gene>
<dbReference type="EMBL" id="CP014687">
    <property type="protein sequence ID" value="AQT05227.1"/>
    <property type="molecule type" value="Genomic_DNA"/>
</dbReference>
<organism evidence="1 2">
    <name type="scientific">Acetobacter persici</name>
    <dbReference type="NCBI Taxonomy" id="1076596"/>
    <lineage>
        <taxon>Bacteria</taxon>
        <taxon>Pseudomonadati</taxon>
        <taxon>Pseudomonadota</taxon>
        <taxon>Alphaproteobacteria</taxon>
        <taxon>Acetobacterales</taxon>
        <taxon>Acetobacteraceae</taxon>
        <taxon>Acetobacter</taxon>
    </lineage>
</organism>
<name>A0A1U9LFR8_9PROT</name>
<evidence type="ECO:0000313" key="2">
    <source>
        <dbReference type="Proteomes" id="UP000189055"/>
    </source>
</evidence>
<dbReference type="KEGG" id="aper:A0U91_10470"/>
<accession>A0A1U9LFR8</accession>
<protein>
    <submittedName>
        <fullName evidence="1">Uncharacterized protein</fullName>
    </submittedName>
</protein>
<dbReference type="STRING" id="1076596.A0U91_10470"/>